<dbReference type="InterPro" id="IPR001547">
    <property type="entry name" value="Glyco_hydro_5"/>
</dbReference>
<evidence type="ECO:0000259" key="12">
    <source>
        <dbReference type="Pfam" id="PF18448"/>
    </source>
</evidence>
<evidence type="ECO:0000259" key="11">
    <source>
        <dbReference type="Pfam" id="PF03442"/>
    </source>
</evidence>
<keyword evidence="3 8" id="KW-0378">Hydrolase</keyword>
<evidence type="ECO:0000259" key="10">
    <source>
        <dbReference type="Pfam" id="PF00150"/>
    </source>
</evidence>
<evidence type="ECO:0000256" key="5">
    <source>
        <dbReference type="ARBA" id="ARBA00023277"/>
    </source>
</evidence>
<evidence type="ECO:0000256" key="9">
    <source>
        <dbReference type="SAM" id="SignalP"/>
    </source>
</evidence>
<comment type="caution">
    <text evidence="13">The sequence shown here is derived from an EMBL/GenBank/DDBJ whole genome shotgun (WGS) entry which is preliminary data.</text>
</comment>
<dbReference type="Pfam" id="PF18448">
    <property type="entry name" value="CBM46"/>
    <property type="match status" value="1"/>
</dbReference>
<dbReference type="Pfam" id="PF00150">
    <property type="entry name" value="Cellulase"/>
    <property type="match status" value="1"/>
</dbReference>
<accession>A0A368W2G9</accession>
<dbReference type="GO" id="GO:0005576">
    <property type="term" value="C:extracellular region"/>
    <property type="evidence" value="ECO:0007669"/>
    <property type="project" value="TreeGrafter"/>
</dbReference>
<dbReference type="Pfam" id="PF03442">
    <property type="entry name" value="CBM_X2"/>
    <property type="match status" value="1"/>
</dbReference>
<dbReference type="SUPFAM" id="SSF51445">
    <property type="entry name" value="(Trans)glycosidases"/>
    <property type="match status" value="1"/>
</dbReference>
<gene>
    <name evidence="13" type="ORF">DFP97_107217</name>
</gene>
<dbReference type="Gene3D" id="2.60.40.10">
    <property type="entry name" value="Immunoglobulins"/>
    <property type="match status" value="1"/>
</dbReference>
<feature type="domain" description="Glycoside hydrolase family 5" evidence="10">
    <location>
        <begin position="63"/>
        <end position="343"/>
    </location>
</feature>
<evidence type="ECO:0000256" key="7">
    <source>
        <dbReference type="ARBA" id="ARBA00023326"/>
    </source>
</evidence>
<dbReference type="GO" id="GO:0009986">
    <property type="term" value="C:cell surface"/>
    <property type="evidence" value="ECO:0007669"/>
    <property type="project" value="TreeGrafter"/>
</dbReference>
<evidence type="ECO:0000256" key="1">
    <source>
        <dbReference type="ARBA" id="ARBA00005641"/>
    </source>
</evidence>
<organism evidence="13 14">
    <name type="scientific">Paenibacillus prosopidis</name>
    <dbReference type="NCBI Taxonomy" id="630520"/>
    <lineage>
        <taxon>Bacteria</taxon>
        <taxon>Bacillati</taxon>
        <taxon>Bacillota</taxon>
        <taxon>Bacilli</taxon>
        <taxon>Bacillales</taxon>
        <taxon>Paenibacillaceae</taxon>
        <taxon>Paenibacillus</taxon>
    </lineage>
</organism>
<dbReference type="SUPFAM" id="SSF81296">
    <property type="entry name" value="E set domains"/>
    <property type="match status" value="1"/>
</dbReference>
<dbReference type="InterPro" id="IPR016282">
    <property type="entry name" value="Glyco_hydro_5_endoGlcnase_B"/>
</dbReference>
<dbReference type="InterPro" id="IPR013783">
    <property type="entry name" value="Ig-like_fold"/>
</dbReference>
<dbReference type="PIRSF" id="PIRSF001043">
    <property type="entry name" value="Endoglucanase_B"/>
    <property type="match status" value="1"/>
</dbReference>
<keyword evidence="4" id="KW-0136">Cellulose degradation</keyword>
<feature type="chain" id="PRO_5038641029" evidence="9">
    <location>
        <begin position="28"/>
        <end position="568"/>
    </location>
</feature>
<dbReference type="EMBL" id="QPJD01000007">
    <property type="protein sequence ID" value="RCW48015.1"/>
    <property type="molecule type" value="Genomic_DNA"/>
</dbReference>
<reference evidence="13 14" key="1">
    <citation type="submission" date="2018-07" db="EMBL/GenBank/DDBJ databases">
        <title>Genomic Encyclopedia of Type Strains, Phase III (KMG-III): the genomes of soil and plant-associated and newly described type strains.</title>
        <authorList>
            <person name="Whitman W."/>
        </authorList>
    </citation>
    <scope>NUCLEOTIDE SEQUENCE [LARGE SCALE GENOMIC DNA]</scope>
    <source>
        <strain evidence="13 14">CECT 7506</strain>
    </source>
</reference>
<evidence type="ECO:0000256" key="2">
    <source>
        <dbReference type="ARBA" id="ARBA00022729"/>
    </source>
</evidence>
<dbReference type="Gene3D" id="3.20.20.80">
    <property type="entry name" value="Glycosidases"/>
    <property type="match status" value="1"/>
</dbReference>
<evidence type="ECO:0000313" key="14">
    <source>
        <dbReference type="Proteomes" id="UP000252415"/>
    </source>
</evidence>
<keyword evidence="6 8" id="KW-0326">Glycosidase</keyword>
<dbReference type="InterPro" id="IPR050386">
    <property type="entry name" value="Glycosyl_hydrolase_5"/>
</dbReference>
<dbReference type="InterPro" id="IPR040946">
    <property type="entry name" value="CBM46"/>
</dbReference>
<dbReference type="AlphaFoldDB" id="A0A368W2G9"/>
<name>A0A368W2G9_9BACL</name>
<keyword evidence="5" id="KW-0119">Carbohydrate metabolism</keyword>
<comment type="similarity">
    <text evidence="1 8">Belongs to the glycosyl hydrolase 5 (cellulase A) family.</text>
</comment>
<evidence type="ECO:0000256" key="6">
    <source>
        <dbReference type="ARBA" id="ARBA00023295"/>
    </source>
</evidence>
<dbReference type="Proteomes" id="UP000252415">
    <property type="component" value="Unassembled WGS sequence"/>
</dbReference>
<dbReference type="PANTHER" id="PTHR31297">
    <property type="entry name" value="GLUCAN ENDO-1,6-BETA-GLUCOSIDASE B"/>
    <property type="match status" value="1"/>
</dbReference>
<keyword evidence="2 9" id="KW-0732">Signal</keyword>
<dbReference type="InterPro" id="IPR017853">
    <property type="entry name" value="GH"/>
</dbReference>
<feature type="domain" description="Endoglucanase B carbohydrate binding" evidence="12">
    <location>
        <begin position="463"/>
        <end position="566"/>
    </location>
</feature>
<keyword evidence="14" id="KW-1185">Reference proteome</keyword>
<keyword evidence="7" id="KW-0624">Polysaccharide degradation</keyword>
<dbReference type="GO" id="GO:0008422">
    <property type="term" value="F:beta-glucosidase activity"/>
    <property type="evidence" value="ECO:0007669"/>
    <property type="project" value="TreeGrafter"/>
</dbReference>
<evidence type="ECO:0000256" key="4">
    <source>
        <dbReference type="ARBA" id="ARBA00023001"/>
    </source>
</evidence>
<evidence type="ECO:0000313" key="13">
    <source>
        <dbReference type="EMBL" id="RCW48015.1"/>
    </source>
</evidence>
<feature type="domain" description="Carbohydrate binding X2" evidence="11">
    <location>
        <begin position="375"/>
        <end position="459"/>
    </location>
</feature>
<evidence type="ECO:0000256" key="3">
    <source>
        <dbReference type="ARBA" id="ARBA00022801"/>
    </source>
</evidence>
<dbReference type="InterPro" id="IPR005102">
    <property type="entry name" value="Carbo-bd_X2"/>
</dbReference>
<evidence type="ECO:0000256" key="8">
    <source>
        <dbReference type="RuleBase" id="RU361153"/>
    </source>
</evidence>
<dbReference type="PANTHER" id="PTHR31297:SF41">
    <property type="entry name" value="ENDOGLUCANASE, PUTATIVE (AFU_ORTHOLOGUE AFUA_5G01830)-RELATED"/>
    <property type="match status" value="1"/>
</dbReference>
<proteinExistence type="inferred from homology"/>
<dbReference type="InterPro" id="IPR014756">
    <property type="entry name" value="Ig_E-set"/>
</dbReference>
<sequence>MNTKRSYLSVVMAVSLLLALFSPLSPAAASEKETPMQSYVSAMQPGWNLGNTFDAFNPNDPTTEGDETAWGNPRVTKEFIKEIKKQGFKSIRIPITWDKRMGGAPDYTINPDWMNRVQEVVDWSLKEGLYVMINVHHDAWKWLRTMPANHDEVMARYTAIWTQIADRFKNHSNKLMFESINEPEFLDVDTTKQLEYLDEINTTFVHLVRQSGGNNDVRPLVLPTLYCNAEKLRVDSLVNTIAKLNDPNLIATVHYYGLWHFGVNIANYTKFEGDAIKDVDTTISNVYDAFVSKGIPVIVGEYGLLGWDAADGVPQHGEMLKFIEYFTSKSVENKITLMLWDNGGRFDRRALQWRDPELYNLIKVSLKGRSSTGESDLIFVRKDAAAQDTVVHVNLNGNVLTSIKNGDYELIRGTDYVLNGEDLTLKADYLAKLTDSAELGEVALLTTRFNKGADWTFHVLYNDTPVLQNAEGTTGSFAIPTSFNGDRLATMEAVYATGGNAGPHNWTSFKEFGRNYLPSYASNEIKLTQGFFNEVNDGVVILKFHFWSGAIIEYKITKNGTSITGTAS</sequence>
<dbReference type="GO" id="GO:0030245">
    <property type="term" value="P:cellulose catabolic process"/>
    <property type="evidence" value="ECO:0007669"/>
    <property type="project" value="UniProtKB-KW"/>
</dbReference>
<protein>
    <submittedName>
        <fullName evidence="13">Aryl-phospho-beta-D-glucosidase BglC (GH1 family)</fullName>
    </submittedName>
</protein>
<feature type="signal peptide" evidence="9">
    <location>
        <begin position="1"/>
        <end position="27"/>
    </location>
</feature>